<dbReference type="PRINTS" id="PR00081">
    <property type="entry name" value="GDHRDH"/>
</dbReference>
<dbReference type="AlphaFoldDB" id="A0A2W0H0Y0"/>
<evidence type="ECO:0000256" key="5">
    <source>
        <dbReference type="ARBA" id="ARBA00048508"/>
    </source>
</evidence>
<dbReference type="InterPro" id="IPR036291">
    <property type="entry name" value="NAD(P)-bd_dom_sf"/>
</dbReference>
<evidence type="ECO:0000256" key="7">
    <source>
        <dbReference type="PIRSR" id="PIRSR611284-2"/>
    </source>
</evidence>
<dbReference type="PRINTS" id="PR00080">
    <property type="entry name" value="SDRFAMILY"/>
</dbReference>
<keyword evidence="4 8" id="KW-0560">Oxidoreductase</keyword>
<feature type="binding site" evidence="7">
    <location>
        <begin position="63"/>
        <end position="64"/>
    </location>
    <ligand>
        <name>NADP(+)</name>
        <dbReference type="ChEBI" id="CHEBI:58349"/>
    </ligand>
</feature>
<comment type="pathway">
    <text evidence="8">Lipid metabolism; fatty acid biosynthesis.</text>
</comment>
<dbReference type="OrthoDB" id="9803333at2"/>
<proteinExistence type="inferred from homology"/>
<dbReference type="PROSITE" id="PS00061">
    <property type="entry name" value="ADH_SHORT"/>
    <property type="match status" value="1"/>
</dbReference>
<evidence type="ECO:0000256" key="3">
    <source>
        <dbReference type="ARBA" id="ARBA00022857"/>
    </source>
</evidence>
<dbReference type="Proteomes" id="UP000248066">
    <property type="component" value="Unassembled WGS sequence"/>
</dbReference>
<dbReference type="EMBL" id="PDOF01000005">
    <property type="protein sequence ID" value="PYZ95434.1"/>
    <property type="molecule type" value="Genomic_DNA"/>
</dbReference>
<dbReference type="InterPro" id="IPR057326">
    <property type="entry name" value="KR_dom"/>
</dbReference>
<feature type="active site" description="Proton acceptor" evidence="6">
    <location>
        <position position="155"/>
    </location>
</feature>
<dbReference type="NCBIfam" id="TIGR01830">
    <property type="entry name" value="3oxo_ACP_reduc"/>
    <property type="match status" value="1"/>
</dbReference>
<dbReference type="InterPro" id="IPR011284">
    <property type="entry name" value="3oxo_ACP_reduc"/>
</dbReference>
<keyword evidence="11" id="KW-1185">Reference proteome</keyword>
<feature type="domain" description="Ketoreductase" evidence="9">
    <location>
        <begin position="7"/>
        <end position="186"/>
    </location>
</feature>
<dbReference type="PANTHER" id="PTHR42760">
    <property type="entry name" value="SHORT-CHAIN DEHYDROGENASES/REDUCTASES FAMILY MEMBER"/>
    <property type="match status" value="1"/>
</dbReference>
<dbReference type="UniPathway" id="UPA00094"/>
<dbReference type="InterPro" id="IPR020904">
    <property type="entry name" value="Sc_DH/Rdtase_CS"/>
</dbReference>
<comment type="caution">
    <text evidence="10">The sequence shown here is derived from an EMBL/GenBank/DDBJ whole genome shotgun (WGS) entry which is preliminary data.</text>
</comment>
<comment type="catalytic activity">
    <reaction evidence="5 8">
        <text>a (3R)-hydroxyacyl-[ACP] + NADP(+) = a 3-oxoacyl-[ACP] + NADPH + H(+)</text>
        <dbReference type="Rhea" id="RHEA:17397"/>
        <dbReference type="Rhea" id="RHEA-COMP:9916"/>
        <dbReference type="Rhea" id="RHEA-COMP:9945"/>
        <dbReference type="ChEBI" id="CHEBI:15378"/>
        <dbReference type="ChEBI" id="CHEBI:57783"/>
        <dbReference type="ChEBI" id="CHEBI:58349"/>
        <dbReference type="ChEBI" id="CHEBI:78776"/>
        <dbReference type="ChEBI" id="CHEBI:78827"/>
        <dbReference type="EC" id="1.1.1.100"/>
    </reaction>
</comment>
<dbReference type="PANTHER" id="PTHR42760:SF133">
    <property type="entry name" value="3-OXOACYL-[ACYL-CARRIER-PROTEIN] REDUCTASE"/>
    <property type="match status" value="1"/>
</dbReference>
<dbReference type="SMART" id="SM00822">
    <property type="entry name" value="PKS_KR"/>
    <property type="match status" value="1"/>
</dbReference>
<keyword evidence="8" id="KW-0275">Fatty acid biosynthesis</keyword>
<dbReference type="RefSeq" id="WP_110521863.1">
    <property type="nucleotide sequence ID" value="NZ_PDOF01000005.1"/>
</dbReference>
<dbReference type="SUPFAM" id="SSF51735">
    <property type="entry name" value="NAD(P)-binding Rossmann-fold domains"/>
    <property type="match status" value="1"/>
</dbReference>
<feature type="binding site" evidence="7">
    <location>
        <position position="90"/>
    </location>
    <ligand>
        <name>NADP(+)</name>
        <dbReference type="ChEBI" id="CHEBI:58349"/>
    </ligand>
</feature>
<feature type="binding site" evidence="7">
    <location>
        <begin position="155"/>
        <end position="159"/>
    </location>
    <ligand>
        <name>NADP(+)</name>
        <dbReference type="ChEBI" id="CHEBI:58349"/>
    </ligand>
</feature>
<protein>
    <recommendedName>
        <fullName evidence="2 8">3-oxoacyl-[acyl-carrier-protein] reductase</fullName>
        <ecNumber evidence="2 8">1.1.1.100</ecNumber>
    </recommendedName>
</protein>
<organism evidence="10 11">
    <name type="scientific">Alteribacter lacisalsi</name>
    <dbReference type="NCBI Taxonomy" id="2045244"/>
    <lineage>
        <taxon>Bacteria</taxon>
        <taxon>Bacillati</taxon>
        <taxon>Bacillota</taxon>
        <taxon>Bacilli</taxon>
        <taxon>Bacillales</taxon>
        <taxon>Bacillaceae</taxon>
        <taxon>Alteribacter</taxon>
    </lineage>
</organism>
<comment type="function">
    <text evidence="8">Catalyzes the NADPH-dependent reduction of beta-ketoacyl-ACP substrates to beta-hydroxyacyl-ACP products, the first reductive step in the elongation cycle of fatty acid biosynthesis.</text>
</comment>
<gene>
    <name evidence="10" type="ORF">CR205_19660</name>
</gene>
<evidence type="ECO:0000256" key="2">
    <source>
        <dbReference type="ARBA" id="ARBA00012948"/>
    </source>
</evidence>
<accession>A0A2W0H0Y0</accession>
<evidence type="ECO:0000313" key="11">
    <source>
        <dbReference type="Proteomes" id="UP000248066"/>
    </source>
</evidence>
<keyword evidence="3 7" id="KW-0521">NADP</keyword>
<evidence type="ECO:0000259" key="9">
    <source>
        <dbReference type="SMART" id="SM00822"/>
    </source>
</evidence>
<dbReference type="Gene3D" id="3.40.50.720">
    <property type="entry name" value="NAD(P)-binding Rossmann-like Domain"/>
    <property type="match status" value="1"/>
</dbReference>
<evidence type="ECO:0000256" key="4">
    <source>
        <dbReference type="ARBA" id="ARBA00023002"/>
    </source>
</evidence>
<dbReference type="NCBIfam" id="NF005559">
    <property type="entry name" value="PRK07231.1"/>
    <property type="match status" value="1"/>
</dbReference>
<dbReference type="FunFam" id="3.40.50.720:FF:000115">
    <property type="entry name" value="3-oxoacyl-[acyl-carrier-protein] reductase FabG"/>
    <property type="match status" value="1"/>
</dbReference>
<reference evidence="10 11" key="1">
    <citation type="submission" date="2017-10" db="EMBL/GenBank/DDBJ databases">
        <title>Bacillus sp. nov., a halophilic bacterium isolated from a Yangshapao Lake.</title>
        <authorList>
            <person name="Wang H."/>
        </authorList>
    </citation>
    <scope>NUCLEOTIDE SEQUENCE [LARGE SCALE GENOMIC DNA]</scope>
    <source>
        <strain evidence="10 11">YSP-3</strain>
    </source>
</reference>
<evidence type="ECO:0000256" key="1">
    <source>
        <dbReference type="ARBA" id="ARBA00006484"/>
    </source>
</evidence>
<dbReference type="InterPro" id="IPR002347">
    <property type="entry name" value="SDR_fam"/>
</dbReference>
<name>A0A2W0H0Y0_9BACI</name>
<sequence>MKRLDNKTAVITGAGRGIGRATAIRFAQEGAAVVAADLNEEDTAQVVREIESAGGRAAAKTVNVTDRESVQEMIREAKELYGRVDILVNNAGITADAQLLKMEESQWDRVIDVNLKGVFNVAQAAAEEMKEQNGGVILNASSVVGTYGNFGQTNYAATKWGVNGMTKTWAKELGRYNVRVNAVAPGFVLTPMTEKMPEKVLGIMKDKSVFKDLAVPEDIANAYLFLASDEARFITGEILSVDGGVVL</sequence>
<keyword evidence="8" id="KW-0444">Lipid biosynthesis</keyword>
<dbReference type="CDD" id="cd05333">
    <property type="entry name" value="BKR_SDR_c"/>
    <property type="match status" value="1"/>
</dbReference>
<keyword evidence="8" id="KW-0443">Lipid metabolism</keyword>
<evidence type="ECO:0000256" key="6">
    <source>
        <dbReference type="PIRSR" id="PIRSR611284-1"/>
    </source>
</evidence>
<evidence type="ECO:0000256" key="8">
    <source>
        <dbReference type="RuleBase" id="RU366074"/>
    </source>
</evidence>
<comment type="similarity">
    <text evidence="1 8">Belongs to the short-chain dehydrogenases/reductases (SDR) family.</text>
</comment>
<dbReference type="Pfam" id="PF13561">
    <property type="entry name" value="adh_short_C2"/>
    <property type="match status" value="1"/>
</dbReference>
<feature type="binding site" evidence="7">
    <location>
        <begin position="13"/>
        <end position="16"/>
    </location>
    <ligand>
        <name>NADP(+)</name>
        <dbReference type="ChEBI" id="CHEBI:58349"/>
    </ligand>
</feature>
<dbReference type="GO" id="GO:0006633">
    <property type="term" value="P:fatty acid biosynthetic process"/>
    <property type="evidence" value="ECO:0007669"/>
    <property type="project" value="UniProtKB-UniPathway"/>
</dbReference>
<dbReference type="EC" id="1.1.1.100" evidence="2 8"/>
<dbReference type="GO" id="GO:0004316">
    <property type="term" value="F:3-oxoacyl-[acyl-carrier-protein] reductase (NADPH) activity"/>
    <property type="evidence" value="ECO:0007669"/>
    <property type="project" value="UniProtKB-UniRule"/>
</dbReference>
<keyword evidence="8" id="KW-0276">Fatty acid metabolism</keyword>
<comment type="subunit">
    <text evidence="8">Homotetramer.</text>
</comment>
<evidence type="ECO:0000313" key="10">
    <source>
        <dbReference type="EMBL" id="PYZ95434.1"/>
    </source>
</evidence>
<dbReference type="NCBIfam" id="NF004198">
    <property type="entry name" value="PRK05653.1-3"/>
    <property type="match status" value="1"/>
</dbReference>
<dbReference type="NCBIfam" id="NF009466">
    <property type="entry name" value="PRK12826.1-2"/>
    <property type="match status" value="1"/>
</dbReference>
<dbReference type="GO" id="GO:0051287">
    <property type="term" value="F:NAD binding"/>
    <property type="evidence" value="ECO:0007669"/>
    <property type="project" value="UniProtKB-UniRule"/>
</dbReference>